<gene>
    <name evidence="1" type="ORF">BX592_13620</name>
</gene>
<keyword evidence="2" id="KW-1185">Reference proteome</keyword>
<evidence type="ECO:0000313" key="1">
    <source>
        <dbReference type="EMBL" id="TDY37710.1"/>
    </source>
</evidence>
<proteinExistence type="predicted"/>
<reference evidence="1 2" key="1">
    <citation type="submission" date="2019-03" db="EMBL/GenBank/DDBJ databases">
        <title>Genomic Encyclopedia of Type Strains, Phase III (KMG-III): the genomes of soil and plant-associated and newly described type strains.</title>
        <authorList>
            <person name="Whitman W."/>
        </authorList>
    </citation>
    <scope>NUCLEOTIDE SEQUENCE [LARGE SCALE GENOMIC DNA]</scope>
    <source>
        <strain evidence="1 2">LMG 29544</strain>
    </source>
</reference>
<dbReference type="EMBL" id="SORE01000036">
    <property type="protein sequence ID" value="TDY37710.1"/>
    <property type="molecule type" value="Genomic_DNA"/>
</dbReference>
<comment type="caution">
    <text evidence="1">The sequence shown here is derived from an EMBL/GenBank/DDBJ whole genome shotgun (WGS) entry which is preliminary data.</text>
</comment>
<protein>
    <recommendedName>
        <fullName evidence="3">Pyrroloquinoline-quinone synthase</fullName>
    </recommendedName>
</protein>
<accession>A0A4R8L745</accession>
<name>A0A4R8L745_9BURK</name>
<evidence type="ECO:0000313" key="2">
    <source>
        <dbReference type="Proteomes" id="UP000295509"/>
    </source>
</evidence>
<dbReference type="AlphaFoldDB" id="A0A4R8L745"/>
<sequence>MNQRASMELFFQSPLFSTIQANPEQLKQYALVFWPIQVNFIVGLPALTSTVCERIGKLALEGSNTAEEKRLKAILRHMFPPTVDELGHGCDQPQCMHHDLFAAQVQACTGLAQKTLREDWIRGTANQRLANTIRESVRSVSDGLHMMYVVESLAPRFFVHQEALFLSCSDPRKVIHSTMHKTTELEHADDAEKFMKYVDMDENLIDTHFMLWRDVADQMHSAMRASALC</sequence>
<evidence type="ECO:0008006" key="3">
    <source>
        <dbReference type="Google" id="ProtNLM"/>
    </source>
</evidence>
<organism evidence="1 2">
    <name type="scientific">Paraburkholderia rhizosphaerae</name>
    <dbReference type="NCBI Taxonomy" id="480658"/>
    <lineage>
        <taxon>Bacteria</taxon>
        <taxon>Pseudomonadati</taxon>
        <taxon>Pseudomonadota</taxon>
        <taxon>Betaproteobacteria</taxon>
        <taxon>Burkholderiales</taxon>
        <taxon>Burkholderiaceae</taxon>
        <taxon>Paraburkholderia</taxon>
    </lineage>
</organism>
<dbReference type="Proteomes" id="UP000295509">
    <property type="component" value="Unassembled WGS sequence"/>
</dbReference>